<evidence type="ECO:0000313" key="7">
    <source>
        <dbReference type="EMBL" id="KIW11436.1"/>
    </source>
</evidence>
<evidence type="ECO:0000256" key="4">
    <source>
        <dbReference type="ARBA" id="ARBA00023242"/>
    </source>
</evidence>
<keyword evidence="1" id="KW-0805">Transcription regulation</keyword>
<dbReference type="PROSITE" id="PS00463">
    <property type="entry name" value="ZN2_CY6_FUNGAL_1"/>
    <property type="match status" value="1"/>
</dbReference>
<name>A0A0D1Y8Y4_9EURO</name>
<dbReference type="Pfam" id="PF00172">
    <property type="entry name" value="Zn_clus"/>
    <property type="match status" value="1"/>
</dbReference>
<dbReference type="AlphaFoldDB" id="A0A0D1Y8Y4"/>
<dbReference type="GeneID" id="27337819"/>
<keyword evidence="4" id="KW-0539">Nucleus</keyword>
<evidence type="ECO:0000256" key="5">
    <source>
        <dbReference type="SAM" id="MobiDB-lite"/>
    </source>
</evidence>
<dbReference type="VEuPathDB" id="FungiDB:PV08_10736"/>
<feature type="region of interest" description="Disordered" evidence="5">
    <location>
        <begin position="19"/>
        <end position="51"/>
    </location>
</feature>
<dbReference type="OrthoDB" id="4356994at2759"/>
<evidence type="ECO:0000256" key="2">
    <source>
        <dbReference type="ARBA" id="ARBA00023125"/>
    </source>
</evidence>
<dbReference type="GO" id="GO:0008270">
    <property type="term" value="F:zinc ion binding"/>
    <property type="evidence" value="ECO:0007669"/>
    <property type="project" value="InterPro"/>
</dbReference>
<keyword evidence="8" id="KW-1185">Reference proteome</keyword>
<dbReference type="PANTHER" id="PTHR47785">
    <property type="entry name" value="ZN(II)2CYS6 TRANSCRIPTION FACTOR (EUROFUNG)-RELATED-RELATED"/>
    <property type="match status" value="1"/>
</dbReference>
<dbReference type="GO" id="GO:0000981">
    <property type="term" value="F:DNA-binding transcription factor activity, RNA polymerase II-specific"/>
    <property type="evidence" value="ECO:0007669"/>
    <property type="project" value="InterPro"/>
</dbReference>
<dbReference type="InterPro" id="IPR053181">
    <property type="entry name" value="EcdB-like_regulator"/>
</dbReference>
<organism evidence="7 8">
    <name type="scientific">Exophiala spinifera</name>
    <dbReference type="NCBI Taxonomy" id="91928"/>
    <lineage>
        <taxon>Eukaryota</taxon>
        <taxon>Fungi</taxon>
        <taxon>Dikarya</taxon>
        <taxon>Ascomycota</taxon>
        <taxon>Pezizomycotina</taxon>
        <taxon>Eurotiomycetes</taxon>
        <taxon>Chaetothyriomycetidae</taxon>
        <taxon>Chaetothyriales</taxon>
        <taxon>Herpotrichiellaceae</taxon>
        <taxon>Exophiala</taxon>
    </lineage>
</organism>
<dbReference type="SMART" id="SM00066">
    <property type="entry name" value="GAL4"/>
    <property type="match status" value="1"/>
</dbReference>
<evidence type="ECO:0000313" key="8">
    <source>
        <dbReference type="Proteomes" id="UP000053328"/>
    </source>
</evidence>
<evidence type="ECO:0000256" key="1">
    <source>
        <dbReference type="ARBA" id="ARBA00023015"/>
    </source>
</evidence>
<dbReference type="STRING" id="91928.A0A0D1Y8Y4"/>
<dbReference type="Gene3D" id="4.10.240.10">
    <property type="entry name" value="Zn(2)-C6 fungal-type DNA-binding domain"/>
    <property type="match status" value="1"/>
</dbReference>
<dbReference type="GO" id="GO:0003677">
    <property type="term" value="F:DNA binding"/>
    <property type="evidence" value="ECO:0007669"/>
    <property type="project" value="UniProtKB-KW"/>
</dbReference>
<reference evidence="7 8" key="1">
    <citation type="submission" date="2015-01" db="EMBL/GenBank/DDBJ databases">
        <title>The Genome Sequence of Exophiala spinifera CBS89968.</title>
        <authorList>
            <consortium name="The Broad Institute Genomics Platform"/>
            <person name="Cuomo C."/>
            <person name="de Hoog S."/>
            <person name="Gorbushina A."/>
            <person name="Stielow B."/>
            <person name="Teixiera M."/>
            <person name="Abouelleil A."/>
            <person name="Chapman S.B."/>
            <person name="Priest M."/>
            <person name="Young S.K."/>
            <person name="Wortman J."/>
            <person name="Nusbaum C."/>
            <person name="Birren B."/>
        </authorList>
    </citation>
    <scope>NUCLEOTIDE SEQUENCE [LARGE SCALE GENOMIC DNA]</scope>
    <source>
        <strain evidence="7 8">CBS 89968</strain>
    </source>
</reference>
<protein>
    <recommendedName>
        <fullName evidence="6">Zn(2)-C6 fungal-type domain-containing protein</fullName>
    </recommendedName>
</protein>
<dbReference type="SUPFAM" id="SSF57701">
    <property type="entry name" value="Zn2/Cys6 DNA-binding domain"/>
    <property type="match status" value="1"/>
</dbReference>
<keyword evidence="2" id="KW-0238">DNA-binding</keyword>
<dbReference type="InterPro" id="IPR036864">
    <property type="entry name" value="Zn2-C6_fun-type_DNA-bd_sf"/>
</dbReference>
<dbReference type="InterPro" id="IPR001138">
    <property type="entry name" value="Zn2Cys6_DnaBD"/>
</dbReference>
<dbReference type="PROSITE" id="PS50048">
    <property type="entry name" value="ZN2_CY6_FUNGAL_2"/>
    <property type="match status" value="1"/>
</dbReference>
<evidence type="ECO:0000256" key="3">
    <source>
        <dbReference type="ARBA" id="ARBA00023163"/>
    </source>
</evidence>
<evidence type="ECO:0000259" key="6">
    <source>
        <dbReference type="PROSITE" id="PS50048"/>
    </source>
</evidence>
<dbReference type="RefSeq" id="XP_016231652.1">
    <property type="nucleotide sequence ID" value="XM_016385050.1"/>
</dbReference>
<accession>A0A0D1Y8Y4</accession>
<sequence>MESSLRSILHASEPTYEPGILHSGHLPESSNGVFEPLDGARGVTESRKRPVTRIRSSYPRKRAIQACQKCRIRRTKCNNARPSCSSCSSIGAECTYSEGDNSTFDAASLAILDKLNTIEELLRGTNDRGQAHEAAAAAAASIAETDARGTLSRLKSLNSPSLERAKDSAPFHMNIEGVLSWSVFDDLSPNLDLKGLLNSGNQTAPPLPSAVADFDDHIAEETLVARFMNNVFIYNPVLEEAKIHRYMRDARYNGIGWDAQSCILLLIYAHGSIAGPFDGGHQQEAASFRTTPQFKQAESFFSAAQKRMGLLLCRTGVLEAQCFFLAGVYLMATLRPMEAWKMFVQALACCQAFYTEKESPETDREGEQRLRESIYWTCFKSELELRLELNVSETSIWDLTYPAFFPSPPDGLRSQREIVWYFYLAEIALRRLGNRILNYVYDTKSTSSLADIAESTLGFEQQAADWLRSLPQALDLDSPVDGDDGRLHNSLKFILKGHLLDCYEMMYWPFIVYAVNYDAPERTATISKGMMDSFVQKALMICVERIEKNEEGFRYRHHGTWLMLRSCTRSAFVLLAAARIEKLTLLLPQRWRYAIEKVIEMLKFWRRESWDVEDRLRLVESLLDGLMNSHRGE</sequence>
<feature type="domain" description="Zn(2)-C6 fungal-type" evidence="6">
    <location>
        <begin position="66"/>
        <end position="96"/>
    </location>
</feature>
<proteinExistence type="predicted"/>
<dbReference type="CDD" id="cd00067">
    <property type="entry name" value="GAL4"/>
    <property type="match status" value="1"/>
</dbReference>
<dbReference type="HOGENOM" id="CLU_004835_2_1_1"/>
<dbReference type="Proteomes" id="UP000053328">
    <property type="component" value="Unassembled WGS sequence"/>
</dbReference>
<keyword evidence="3" id="KW-0804">Transcription</keyword>
<gene>
    <name evidence="7" type="ORF">PV08_10736</name>
</gene>
<dbReference type="PANTHER" id="PTHR47785:SF7">
    <property type="entry name" value="ZN(II)2CYS6 TRANSCRIPTION FACTOR (EUROFUNG)"/>
    <property type="match status" value="1"/>
</dbReference>
<dbReference type="CDD" id="cd12148">
    <property type="entry name" value="fungal_TF_MHR"/>
    <property type="match status" value="1"/>
</dbReference>
<dbReference type="EMBL" id="KN847499">
    <property type="protein sequence ID" value="KIW11436.1"/>
    <property type="molecule type" value="Genomic_DNA"/>
</dbReference>